<dbReference type="RefSeq" id="WP_094472521.1">
    <property type="nucleotide sequence ID" value="NZ_NOXT01000062.1"/>
</dbReference>
<name>A0A255Z0U7_9SPHN</name>
<comment type="caution">
    <text evidence="1">The sequence shown here is derived from an EMBL/GenBank/DDBJ whole genome shotgun (WGS) entry which is preliminary data.</text>
</comment>
<reference evidence="1 2" key="1">
    <citation type="submission" date="2017-07" db="EMBL/GenBank/DDBJ databases">
        <title>Sandarakinorhabdus cyanobacteriorum sp. nov., a novel bacterium isolated from cyanobacterial aggregates in a eutrophic lake.</title>
        <authorList>
            <person name="Cai H."/>
        </authorList>
    </citation>
    <scope>NUCLEOTIDE SEQUENCE [LARGE SCALE GENOMIC DNA]</scope>
    <source>
        <strain evidence="1 2">TH057</strain>
    </source>
</reference>
<evidence type="ECO:0000313" key="2">
    <source>
        <dbReference type="Proteomes" id="UP000216991"/>
    </source>
</evidence>
<protein>
    <submittedName>
        <fullName evidence="1">Uncharacterized protein</fullName>
    </submittedName>
</protein>
<evidence type="ECO:0000313" key="1">
    <source>
        <dbReference type="EMBL" id="OYQ35088.1"/>
    </source>
</evidence>
<organism evidence="1 2">
    <name type="scientific">Sandarakinorhabdus cyanobacteriorum</name>
    <dbReference type="NCBI Taxonomy" id="1981098"/>
    <lineage>
        <taxon>Bacteria</taxon>
        <taxon>Pseudomonadati</taxon>
        <taxon>Pseudomonadota</taxon>
        <taxon>Alphaproteobacteria</taxon>
        <taxon>Sphingomonadales</taxon>
        <taxon>Sphingosinicellaceae</taxon>
        <taxon>Sandarakinorhabdus</taxon>
    </lineage>
</organism>
<proteinExistence type="predicted"/>
<sequence>MMAVWQFVINLIPASAARIAGVDAARMSRTQLDEVVLALPITEANALFAKLDVLLPEKPRSYTGLRVWGDEPADDIQVSFDEQFIEEIQVRFDVADLSLPLIGGVCDLARHFDCVFATPEGAIIQPSREAVIRTVLQSDAAHFVQDPQGFIEKAVRLDREDR</sequence>
<dbReference type="AlphaFoldDB" id="A0A255Z0U7"/>
<accession>A0A255Z0U7</accession>
<keyword evidence="2" id="KW-1185">Reference proteome</keyword>
<dbReference type="OrthoDB" id="7432388at2"/>
<dbReference type="EMBL" id="NOXT01000062">
    <property type="protein sequence ID" value="OYQ35088.1"/>
    <property type="molecule type" value="Genomic_DNA"/>
</dbReference>
<gene>
    <name evidence="1" type="ORF">CHU93_01955</name>
</gene>
<dbReference type="Proteomes" id="UP000216991">
    <property type="component" value="Unassembled WGS sequence"/>
</dbReference>